<organism evidence="5 6">
    <name type="scientific">Chungangia koreensis</name>
    <dbReference type="NCBI Taxonomy" id="752657"/>
    <lineage>
        <taxon>Bacteria</taxon>
        <taxon>Bacillati</taxon>
        <taxon>Bacillota</taxon>
        <taxon>Bacilli</taxon>
        <taxon>Lactobacillales</taxon>
        <taxon>Chungangia</taxon>
    </lineage>
</organism>
<proteinExistence type="inferred from homology"/>
<dbReference type="PANTHER" id="PTHR43025">
    <property type="entry name" value="MONOGALACTOSYLDIACYLGLYCEROL SYNTHASE"/>
    <property type="match status" value="1"/>
</dbReference>
<comment type="similarity">
    <text evidence="1">Belongs to the glycosyltransferase 28 family.</text>
</comment>
<name>A0ABV8X761_9LACT</name>
<dbReference type="Proteomes" id="UP001595817">
    <property type="component" value="Unassembled WGS sequence"/>
</dbReference>
<evidence type="ECO:0000256" key="3">
    <source>
        <dbReference type="ARBA" id="ARBA00022679"/>
    </source>
</evidence>
<sequence>MKKILFLPFLQMRSGHHQVAEALMDMVQTQTQGIFVKKVDLMSYASPMMEKLITSSYLNWINYAPSTYDLVYKKLFFSPSRSVQHSQKWYFFYFYKKLEQLLMEEKPDLIVCTHGFPSYLLSQLKSRGKCNTPVVNAYTDFFINKVWGREEIEYHFLPHKDNKEEFSKKVQIQGQRLVVTGIPVHQDITKNTSIKKSLNRPKILMSGGNNGLGGIAQLLGESRHDSRCDFYVLCGKNSRLFNQISSWQSEHIHPLPYISSREEMNHLYDEMDAIVTKPGGVTISEALQKRLPIFVHSVLPGQEEINLQYLLEKGLVFQLNEKDLSEVELLSFLQNKELMSNWERSIQSFENSIELADSEEIVGFLREILDIDSISPARKRIDSKVYHLARA</sequence>
<reference evidence="6" key="1">
    <citation type="journal article" date="2019" name="Int. J. Syst. Evol. Microbiol.">
        <title>The Global Catalogue of Microorganisms (GCM) 10K type strain sequencing project: providing services to taxonomists for standard genome sequencing and annotation.</title>
        <authorList>
            <consortium name="The Broad Institute Genomics Platform"/>
            <consortium name="The Broad Institute Genome Sequencing Center for Infectious Disease"/>
            <person name="Wu L."/>
            <person name="Ma J."/>
        </authorList>
    </citation>
    <scope>NUCLEOTIDE SEQUENCE [LARGE SCALE GENOMIC DNA]</scope>
    <source>
        <strain evidence="6">CCUG 59778</strain>
    </source>
</reference>
<feature type="domain" description="Diacylglycerol glucosyltransferase N-terminal" evidence="4">
    <location>
        <begin position="16"/>
        <end position="184"/>
    </location>
</feature>
<dbReference type="EMBL" id="JBHSEC010000019">
    <property type="protein sequence ID" value="MFC4411255.1"/>
    <property type="molecule type" value="Genomic_DNA"/>
</dbReference>
<dbReference type="InterPro" id="IPR009695">
    <property type="entry name" value="Diacylglyc_glucosyltr_N"/>
</dbReference>
<evidence type="ECO:0000259" key="4">
    <source>
        <dbReference type="Pfam" id="PF06925"/>
    </source>
</evidence>
<dbReference type="PANTHER" id="PTHR43025:SF3">
    <property type="entry name" value="MONOGALACTOSYLDIACYLGLYCEROL SYNTHASE 1, CHLOROPLASTIC"/>
    <property type="match status" value="1"/>
</dbReference>
<comment type="caution">
    <text evidence="5">The sequence shown here is derived from an EMBL/GenBank/DDBJ whole genome shotgun (WGS) entry which is preliminary data.</text>
</comment>
<evidence type="ECO:0000256" key="1">
    <source>
        <dbReference type="ARBA" id="ARBA00006962"/>
    </source>
</evidence>
<keyword evidence="3" id="KW-0808">Transferase</keyword>
<dbReference type="Pfam" id="PF06925">
    <property type="entry name" value="MGDG_synth"/>
    <property type="match status" value="1"/>
</dbReference>
<dbReference type="RefSeq" id="WP_378155967.1">
    <property type="nucleotide sequence ID" value="NZ_JBHSEC010000019.1"/>
</dbReference>
<accession>A0ABV8X761</accession>
<evidence type="ECO:0000256" key="2">
    <source>
        <dbReference type="ARBA" id="ARBA00022676"/>
    </source>
</evidence>
<dbReference type="SUPFAM" id="SSF53756">
    <property type="entry name" value="UDP-Glycosyltransferase/glycogen phosphorylase"/>
    <property type="match status" value="1"/>
</dbReference>
<gene>
    <name evidence="5" type="ORF">ACFOZY_12570</name>
</gene>
<keyword evidence="6" id="KW-1185">Reference proteome</keyword>
<evidence type="ECO:0000313" key="5">
    <source>
        <dbReference type="EMBL" id="MFC4411255.1"/>
    </source>
</evidence>
<evidence type="ECO:0000313" key="6">
    <source>
        <dbReference type="Proteomes" id="UP001595817"/>
    </source>
</evidence>
<keyword evidence="2" id="KW-0328">Glycosyltransferase</keyword>
<dbReference type="InterPro" id="IPR050519">
    <property type="entry name" value="Glycosyltransf_28_UgtP"/>
</dbReference>
<dbReference type="Gene3D" id="3.40.50.2000">
    <property type="entry name" value="Glycogen Phosphorylase B"/>
    <property type="match status" value="1"/>
</dbReference>
<protein>
    <recommendedName>
        <fullName evidence="4">Diacylglycerol glucosyltransferase N-terminal domain-containing protein</fullName>
    </recommendedName>
</protein>